<evidence type="ECO:0000313" key="4">
    <source>
        <dbReference type="EMBL" id="KAF4689812.1"/>
    </source>
</evidence>
<gene>
    <name evidence="4" type="ORF">FOZ63_007633</name>
</gene>
<dbReference type="InterPro" id="IPR001810">
    <property type="entry name" value="F-box_dom"/>
</dbReference>
<keyword evidence="5" id="KW-1185">Reference proteome</keyword>
<evidence type="ECO:0000256" key="2">
    <source>
        <dbReference type="ARBA" id="ARBA00023002"/>
    </source>
</evidence>
<accession>A0A7J6P114</accession>
<evidence type="ECO:0000256" key="1">
    <source>
        <dbReference type="ARBA" id="ARBA00006484"/>
    </source>
</evidence>
<dbReference type="Gene3D" id="3.40.50.720">
    <property type="entry name" value="NAD(P)-binding Rossmann-like Domain"/>
    <property type="match status" value="1"/>
</dbReference>
<keyword evidence="2" id="KW-0560">Oxidoreductase</keyword>
<dbReference type="FunFam" id="3.40.50.720:FF:000047">
    <property type="entry name" value="NADP-dependent L-serine/L-allo-threonine dehydrogenase"/>
    <property type="match status" value="1"/>
</dbReference>
<dbReference type="InterPro" id="IPR002347">
    <property type="entry name" value="SDR_fam"/>
</dbReference>
<dbReference type="AlphaFoldDB" id="A0A7J6P114"/>
<dbReference type="GO" id="GO:0016616">
    <property type="term" value="F:oxidoreductase activity, acting on the CH-OH group of donors, NAD or NADP as acceptor"/>
    <property type="evidence" value="ECO:0007669"/>
    <property type="project" value="UniProtKB-ARBA"/>
</dbReference>
<dbReference type="PANTHER" id="PTHR42901:SF1">
    <property type="entry name" value="ALCOHOL DEHYDROGENASE"/>
    <property type="match status" value="1"/>
</dbReference>
<dbReference type="Proteomes" id="UP000553632">
    <property type="component" value="Unassembled WGS sequence"/>
</dbReference>
<dbReference type="InterPro" id="IPR036291">
    <property type="entry name" value="NAD(P)-bd_dom_sf"/>
</dbReference>
<evidence type="ECO:0000313" key="5">
    <source>
        <dbReference type="Proteomes" id="UP000553632"/>
    </source>
</evidence>
<feature type="domain" description="F-box" evidence="3">
    <location>
        <begin position="5"/>
        <end position="49"/>
    </location>
</feature>
<dbReference type="PRINTS" id="PR00080">
    <property type="entry name" value="SDRFAMILY"/>
</dbReference>
<proteinExistence type="inferred from homology"/>
<dbReference type="PROSITE" id="PS50181">
    <property type="entry name" value="FBOX"/>
    <property type="match status" value="1"/>
</dbReference>
<evidence type="ECO:0000259" key="3">
    <source>
        <dbReference type="PROSITE" id="PS50181"/>
    </source>
</evidence>
<organism evidence="4 5">
    <name type="scientific">Perkinsus olseni</name>
    <name type="common">Perkinsus atlanticus</name>
    <dbReference type="NCBI Taxonomy" id="32597"/>
    <lineage>
        <taxon>Eukaryota</taxon>
        <taxon>Sar</taxon>
        <taxon>Alveolata</taxon>
        <taxon>Perkinsozoa</taxon>
        <taxon>Perkinsea</taxon>
        <taxon>Perkinsida</taxon>
        <taxon>Perkinsidae</taxon>
        <taxon>Perkinsus</taxon>
    </lineage>
</organism>
<protein>
    <recommendedName>
        <fullName evidence="3">F-box domain-containing protein</fullName>
    </recommendedName>
</protein>
<dbReference type="InterPro" id="IPR020904">
    <property type="entry name" value="Sc_DH/Rdtase_CS"/>
</dbReference>
<dbReference type="PANTHER" id="PTHR42901">
    <property type="entry name" value="ALCOHOL DEHYDROGENASE"/>
    <property type="match status" value="1"/>
</dbReference>
<dbReference type="PRINTS" id="PR00081">
    <property type="entry name" value="GDHRDH"/>
</dbReference>
<dbReference type="SUPFAM" id="SSF51735">
    <property type="entry name" value="NAD(P)-binding Rossmann-fold domains"/>
    <property type="match status" value="1"/>
</dbReference>
<dbReference type="PROSITE" id="PS00061">
    <property type="entry name" value="ADH_SHORT"/>
    <property type="match status" value="1"/>
</dbReference>
<dbReference type="EMBL" id="JABANO010039794">
    <property type="protein sequence ID" value="KAF4689812.1"/>
    <property type="molecule type" value="Genomic_DNA"/>
</dbReference>
<comment type="similarity">
    <text evidence="1">Belongs to the short-chain dehydrogenases/reductases (SDR) family.</text>
</comment>
<dbReference type="Pfam" id="PF00106">
    <property type="entry name" value="adh_short"/>
    <property type="match status" value="1"/>
</dbReference>
<name>A0A7J6P114_PEROL</name>
<comment type="caution">
    <text evidence="4">The sequence shown here is derived from an EMBL/GenBank/DDBJ whole genome shotgun (WGS) entry which is preliminary data.</text>
</comment>
<sequence>MTASPLSLNTLPDVLLIRIVAHLRLKDISLLMTAFRSPAWTSDRLWMEVLQQYHQRPLPHSYDGMPPQLALFLNLFTNGDEPPPIRMFIITLRGSTGLLDLYLRARPETRSDKIACSACLVLAERLRKRDTVDFLRCQTGASRDLGDRLRAEAEQFWKVDRGRYLPTTAMVWHPMEQRETIAREELHEARQDWRVLQRRQKAARDKAKRRARDEKWGITEASWGSSGTGSWEESLLQDLKSRSPALCEISAGLEGDEDPSCPSRRRDRDVEASAETLRLLGLRVLPEELCVMLGVSILTGELLLLCGWAEAGAGDLLSTSRVQSGISTRRNTSSVMGGMLSGGYFLFEIMVMATVMMALKGCGVVEVGAALDYFQDLADNTTACSAALYLCAKTDDKNEALELLLSRTKADPDSVGALHEAARRFCHKNVKSMLEHGGAFRGGVPHGEEKSALWNAINSHHISKPRRLVQDGAVELTCEILAKAAADDGDIIEELELAVKHRDKLCATGATAGIGQATARRLAELGCELYLLGRRTDRLEALQKELKGQFPEAKVHCIPFDVKDTKAIEELPGKIGEPLDILVNNAGYAAGVPKSWEADVDDIRSMFEVNVIGYMAMIKAFVPGMLKAGKGHILNVSSVAGREPYTGGSIYNGTKFAVNGYSMAARMDLVDTPIRVTCVSPGLVETEFSLVRLEDEKAADAVYEGVIPLNANDIADNIVYALTRPRHVQIADITTYATNQARANMVARVGKDLGAESF</sequence>
<reference evidence="4 5" key="1">
    <citation type="submission" date="2020-04" db="EMBL/GenBank/DDBJ databases">
        <title>Perkinsus olseni comparative genomics.</title>
        <authorList>
            <person name="Bogema D.R."/>
        </authorList>
    </citation>
    <scope>NUCLEOTIDE SEQUENCE [LARGE SCALE GENOMIC DNA]</scope>
    <source>
        <strain evidence="4 5">ATCC PRA-207</strain>
    </source>
</reference>